<comment type="subcellular location">
    <subcellularLocation>
        <location evidence="1">Membrane</location>
        <topology evidence="1">Multi-pass membrane protein</topology>
    </subcellularLocation>
</comment>
<dbReference type="VEuPathDB" id="AmoebaDB:EHI8A_062480"/>
<feature type="transmembrane region" description="Helical" evidence="6">
    <location>
        <begin position="106"/>
        <end position="128"/>
    </location>
</feature>
<evidence type="ECO:0008006" key="9">
    <source>
        <dbReference type="Google" id="ProtNLM"/>
    </source>
</evidence>
<feature type="transmembrane region" description="Helical" evidence="6">
    <location>
        <begin position="197"/>
        <end position="218"/>
    </location>
</feature>
<name>A0A5K1UB55_ENTHI</name>
<feature type="transmembrane region" description="Helical" evidence="6">
    <location>
        <begin position="7"/>
        <end position="23"/>
    </location>
</feature>
<evidence type="ECO:0000313" key="7">
    <source>
        <dbReference type="EMBL" id="GAT97242.1"/>
    </source>
</evidence>
<feature type="transmembrane region" description="Helical" evidence="6">
    <location>
        <begin position="76"/>
        <end position="94"/>
    </location>
</feature>
<feature type="transmembrane region" description="Helical" evidence="6">
    <location>
        <begin position="165"/>
        <end position="185"/>
    </location>
</feature>
<feature type="transmembrane region" description="Helical" evidence="6">
    <location>
        <begin position="43"/>
        <end position="64"/>
    </location>
</feature>
<feature type="transmembrane region" description="Helical" evidence="6">
    <location>
        <begin position="135"/>
        <end position="153"/>
    </location>
</feature>
<evidence type="ECO:0000256" key="3">
    <source>
        <dbReference type="ARBA" id="ARBA00022692"/>
    </source>
</evidence>
<evidence type="ECO:0000256" key="4">
    <source>
        <dbReference type="ARBA" id="ARBA00022989"/>
    </source>
</evidence>
<dbReference type="VEuPathDB" id="AmoebaDB:EHI5A_101940"/>
<evidence type="ECO:0000256" key="1">
    <source>
        <dbReference type="ARBA" id="ARBA00004141"/>
    </source>
</evidence>
<dbReference type="InterPro" id="IPR012506">
    <property type="entry name" value="TMEM86B-like"/>
</dbReference>
<dbReference type="VEuPathDB" id="AmoebaDB:KM1_119280"/>
<organism evidence="7 8">
    <name type="scientific">Entamoeba histolytica</name>
    <dbReference type="NCBI Taxonomy" id="5759"/>
    <lineage>
        <taxon>Eukaryota</taxon>
        <taxon>Amoebozoa</taxon>
        <taxon>Evosea</taxon>
        <taxon>Archamoebae</taxon>
        <taxon>Mastigamoebida</taxon>
        <taxon>Entamoebidae</taxon>
        <taxon>Entamoeba</taxon>
    </lineage>
</organism>
<evidence type="ECO:0000256" key="6">
    <source>
        <dbReference type="SAM" id="Phobius"/>
    </source>
</evidence>
<dbReference type="AlphaFoldDB" id="A0A5K1UB55"/>
<proteinExistence type="inferred from homology"/>
<accession>A0A5K1UB55</accession>
<dbReference type="GO" id="GO:0016787">
    <property type="term" value="F:hydrolase activity"/>
    <property type="evidence" value="ECO:0007669"/>
    <property type="project" value="TreeGrafter"/>
</dbReference>
<dbReference type="Proteomes" id="UP000078387">
    <property type="component" value="Unassembled WGS sequence"/>
</dbReference>
<dbReference type="Pfam" id="PF07947">
    <property type="entry name" value="YhhN"/>
    <property type="match status" value="1"/>
</dbReference>
<dbReference type="PANTHER" id="PTHR31885:SF6">
    <property type="entry name" value="GH04784P"/>
    <property type="match status" value="1"/>
</dbReference>
<keyword evidence="5 6" id="KW-0472">Membrane</keyword>
<comment type="caution">
    <text evidence="7">The sequence shown here is derived from an EMBL/GenBank/DDBJ whole genome shotgun (WGS) entry which is preliminary data.</text>
</comment>
<dbReference type="VEuPathDB" id="AmoebaDB:EHI7A_065040"/>
<dbReference type="VEuPathDB" id="AmoebaDB:EHI_139330"/>
<evidence type="ECO:0000256" key="2">
    <source>
        <dbReference type="ARBA" id="ARBA00007375"/>
    </source>
</evidence>
<dbReference type="PANTHER" id="PTHR31885">
    <property type="entry name" value="GH04784P"/>
    <property type="match status" value="1"/>
</dbReference>
<comment type="similarity">
    <text evidence="2">Belongs to the TMEM86 family.</text>
</comment>
<keyword evidence="4 6" id="KW-1133">Transmembrane helix</keyword>
<keyword evidence="3 6" id="KW-0812">Transmembrane</keyword>
<evidence type="ECO:0000256" key="5">
    <source>
        <dbReference type="ARBA" id="ARBA00023136"/>
    </source>
</evidence>
<dbReference type="GO" id="GO:0016020">
    <property type="term" value="C:membrane"/>
    <property type="evidence" value="ECO:0007669"/>
    <property type="project" value="UniProtKB-SubCell"/>
</dbReference>
<protein>
    <recommendedName>
        <fullName evidence="9">YhhN family protein</fullName>
    </recommendedName>
</protein>
<sequence length="230" mass="26171">MIQSISLLLITVINALICWYSYFNKLPTLKFISKPPFCIFLSLFTYNVLGISSWHFILGLVLSFLGDFFLLFTEHILFLIGAFSFLFAHVFYSIGFNTTLSSDAQINYLCYIVVVLPILGALTIYHLAHKEQKGTLVYGCFLYMSFVAIGMFNCFRTLTDSSWNLLSSLICCGSYFIFFISDLLVSFNELVKTTWLVSLLIIVTYHIAQIGIICGLVLNMKYDHLIALLN</sequence>
<dbReference type="EMBL" id="BDEQ01000001">
    <property type="protein sequence ID" value="GAT97242.1"/>
    <property type="molecule type" value="Genomic_DNA"/>
</dbReference>
<gene>
    <name evidence="7" type="ORF">CL6EHI_139330</name>
</gene>
<dbReference type="OMA" id="STWNHMF"/>
<reference evidence="7 8" key="1">
    <citation type="submission" date="2016-05" db="EMBL/GenBank/DDBJ databases">
        <title>First whole genome sequencing of Entamoeba histolytica HM1:IMSS-clone-6.</title>
        <authorList>
            <person name="Mukherjee Avik.K."/>
            <person name="Izumyama S."/>
            <person name="Nakada-Tsukui K."/>
            <person name="Nozaki T."/>
        </authorList>
    </citation>
    <scope>NUCLEOTIDE SEQUENCE [LARGE SCALE GENOMIC DNA]</scope>
    <source>
        <strain evidence="7 8">HM1:IMSS clone 6</strain>
    </source>
</reference>
<evidence type="ECO:0000313" key="8">
    <source>
        <dbReference type="Proteomes" id="UP000078387"/>
    </source>
</evidence>